<reference evidence="8" key="1">
    <citation type="submission" date="2022-07" db="EMBL/GenBank/DDBJ databases">
        <title>Phylogenomic reconstructions and comparative analyses of Kickxellomycotina fungi.</title>
        <authorList>
            <person name="Reynolds N.K."/>
            <person name="Stajich J.E."/>
            <person name="Barry K."/>
            <person name="Grigoriev I.V."/>
            <person name="Crous P."/>
            <person name="Smith M.E."/>
        </authorList>
    </citation>
    <scope>NUCLEOTIDE SEQUENCE</scope>
    <source>
        <strain evidence="8">RSA 1196</strain>
    </source>
</reference>
<keyword evidence="4" id="KW-0963">Cytoplasm</keyword>
<evidence type="ECO:0000313" key="8">
    <source>
        <dbReference type="EMBL" id="KAJ1952773.1"/>
    </source>
</evidence>
<dbReference type="EMBL" id="JANBPY010003086">
    <property type="protein sequence ID" value="KAJ1952773.1"/>
    <property type="molecule type" value="Genomic_DNA"/>
</dbReference>
<dbReference type="GO" id="GO:0008180">
    <property type="term" value="C:COP9 signalosome"/>
    <property type="evidence" value="ECO:0007669"/>
    <property type="project" value="UniProtKB-KW"/>
</dbReference>
<dbReference type="PANTHER" id="PTHR14145">
    <property type="entry name" value="26S PROTESOME SUBUNIT 6"/>
    <property type="match status" value="1"/>
</dbReference>
<dbReference type="PROSITE" id="PS50250">
    <property type="entry name" value="PCI"/>
    <property type="match status" value="1"/>
</dbReference>
<keyword evidence="5" id="KW-0736">Signalosome</keyword>
<evidence type="ECO:0000256" key="6">
    <source>
        <dbReference type="ARBA" id="ARBA00023242"/>
    </source>
</evidence>
<dbReference type="InterPro" id="IPR019585">
    <property type="entry name" value="Rpn7/CSN1"/>
</dbReference>
<dbReference type="Gene3D" id="1.25.40.570">
    <property type="match status" value="1"/>
</dbReference>
<evidence type="ECO:0000256" key="5">
    <source>
        <dbReference type="ARBA" id="ARBA00022790"/>
    </source>
</evidence>
<evidence type="ECO:0000256" key="4">
    <source>
        <dbReference type="ARBA" id="ARBA00022490"/>
    </source>
</evidence>
<dbReference type="SUPFAM" id="SSF46785">
    <property type="entry name" value="Winged helix' DNA-binding domain"/>
    <property type="match status" value="1"/>
</dbReference>
<dbReference type="Pfam" id="PF01399">
    <property type="entry name" value="PCI"/>
    <property type="match status" value="1"/>
</dbReference>
<name>A0A9W8APQ4_9FUNG</name>
<dbReference type="InterPro" id="IPR000717">
    <property type="entry name" value="PCI_dom"/>
</dbReference>
<dbReference type="Proteomes" id="UP001150925">
    <property type="component" value="Unassembled WGS sequence"/>
</dbReference>
<evidence type="ECO:0000256" key="1">
    <source>
        <dbReference type="ARBA" id="ARBA00004123"/>
    </source>
</evidence>
<sequence length="261" mass="29802">MATGAAMRNWVIVNSYLKQLDQVPNVDIPSKDATTLLIYRGLLALREQKFHDAIGYFQAITIPENEWTEQIISPAQLTMYIVLCALITYTRDEIHQLLHHNGFFKRFRERSSDFSAILQAYYSSDFGKCRELLQTKTTNVQYDQYLAPSSAPLLQRINQAVLLQYLKAFSTIQLTTMAKALRMSLTETQDTVLALLLKGTIRGQLDYVAGLVRIQRCDSTQQASQRLTDMEREMADTAKLLKVRAQWARDGFQLCLPPLLS</sequence>
<gene>
    <name evidence="8" type="ORF">IWQ62_006148</name>
</gene>
<dbReference type="InterPro" id="IPR036390">
    <property type="entry name" value="WH_DNA-bd_sf"/>
</dbReference>
<dbReference type="InterPro" id="IPR045135">
    <property type="entry name" value="Rpn7_N"/>
</dbReference>
<dbReference type="SMART" id="SM00088">
    <property type="entry name" value="PINT"/>
    <property type="match status" value="1"/>
</dbReference>
<proteinExistence type="inferred from homology"/>
<comment type="similarity">
    <text evidence="3">Belongs to the CSN1 family.</text>
</comment>
<evidence type="ECO:0000256" key="2">
    <source>
        <dbReference type="ARBA" id="ARBA00004496"/>
    </source>
</evidence>
<evidence type="ECO:0000259" key="7">
    <source>
        <dbReference type="PROSITE" id="PS50250"/>
    </source>
</evidence>
<evidence type="ECO:0000256" key="3">
    <source>
        <dbReference type="ARBA" id="ARBA00008793"/>
    </source>
</evidence>
<accession>A0A9W8APQ4</accession>
<dbReference type="GO" id="GO:0005737">
    <property type="term" value="C:cytoplasm"/>
    <property type="evidence" value="ECO:0007669"/>
    <property type="project" value="UniProtKB-SubCell"/>
</dbReference>
<dbReference type="PANTHER" id="PTHR14145:SF2">
    <property type="entry name" value="COP9 SIGNALOSOME COMPLEX SUBUNIT 1"/>
    <property type="match status" value="1"/>
</dbReference>
<comment type="subcellular location">
    <subcellularLocation>
        <location evidence="2">Cytoplasm</location>
    </subcellularLocation>
    <subcellularLocation>
        <location evidence="1">Nucleus</location>
    </subcellularLocation>
</comment>
<evidence type="ECO:0000313" key="9">
    <source>
        <dbReference type="Proteomes" id="UP001150925"/>
    </source>
</evidence>
<dbReference type="OrthoDB" id="422427at2759"/>
<feature type="domain" description="PCI" evidence="7">
    <location>
        <begin position="48"/>
        <end position="219"/>
    </location>
</feature>
<dbReference type="AlphaFoldDB" id="A0A9W8APQ4"/>
<dbReference type="Pfam" id="PF10602">
    <property type="entry name" value="RPN7"/>
    <property type="match status" value="1"/>
</dbReference>
<organism evidence="8 9">
    <name type="scientific">Dispira parvispora</name>
    <dbReference type="NCBI Taxonomy" id="1520584"/>
    <lineage>
        <taxon>Eukaryota</taxon>
        <taxon>Fungi</taxon>
        <taxon>Fungi incertae sedis</taxon>
        <taxon>Zoopagomycota</taxon>
        <taxon>Kickxellomycotina</taxon>
        <taxon>Dimargaritomycetes</taxon>
        <taxon>Dimargaritales</taxon>
        <taxon>Dimargaritaceae</taxon>
        <taxon>Dispira</taxon>
    </lineage>
</organism>
<keyword evidence="9" id="KW-1185">Reference proteome</keyword>
<keyword evidence="6" id="KW-0539">Nucleus</keyword>
<protein>
    <recommendedName>
        <fullName evidence="7">PCI domain-containing protein</fullName>
    </recommendedName>
</protein>
<comment type="caution">
    <text evidence="8">The sequence shown here is derived from an EMBL/GenBank/DDBJ whole genome shotgun (WGS) entry which is preliminary data.</text>
</comment>